<accession>A0A399G6F6</accession>
<dbReference type="InterPro" id="IPR040190">
    <property type="entry name" value="MURQ/GCKR"/>
</dbReference>
<dbReference type="OrthoDB" id="9813395at2"/>
<evidence type="ECO:0000256" key="2">
    <source>
        <dbReference type="ARBA" id="ARBA00023277"/>
    </source>
</evidence>
<dbReference type="EMBL" id="CP063196">
    <property type="protein sequence ID" value="UOE18048.1"/>
    <property type="molecule type" value="Genomic_DNA"/>
</dbReference>
<feature type="active site" description="Proton donor" evidence="3">
    <location>
        <position position="88"/>
    </location>
</feature>
<proteinExistence type="inferred from homology"/>
<comment type="subunit">
    <text evidence="3">Homodimer.</text>
</comment>
<name>A0A399G6F6_9ACTN</name>
<comment type="pathway">
    <text evidence="3">Amino-sugar metabolism; N-acetylmuramate degradation.</text>
</comment>
<dbReference type="GO" id="GO:0046348">
    <property type="term" value="P:amino sugar catabolic process"/>
    <property type="evidence" value="ECO:0007669"/>
    <property type="project" value="InterPro"/>
</dbReference>
<dbReference type="PANTHER" id="PTHR10088">
    <property type="entry name" value="GLUCOKINASE REGULATORY PROTEIN"/>
    <property type="match status" value="1"/>
</dbReference>
<comment type="similarity">
    <text evidence="3">Belongs to the GCKR-like family. MurNAc-6-P etherase subfamily.</text>
</comment>
<dbReference type="Gene3D" id="1.10.8.1080">
    <property type="match status" value="1"/>
</dbReference>
<evidence type="ECO:0000313" key="5">
    <source>
        <dbReference type="Proteomes" id="UP000265719"/>
    </source>
</evidence>
<reference evidence="4" key="1">
    <citation type="submission" date="2020-10" db="EMBL/GenBank/DDBJ databases">
        <title>De novo genome project of the cellulose decomposer Thermobifida halotolerans type strain.</title>
        <authorList>
            <person name="Nagy I."/>
            <person name="Horvath B."/>
            <person name="Kukolya J."/>
            <person name="Nagy I."/>
            <person name="Orsini M."/>
        </authorList>
    </citation>
    <scope>NUCLEOTIDE SEQUENCE</scope>
    <source>
        <strain evidence="4">DSM 44931</strain>
    </source>
</reference>
<dbReference type="NCBIfam" id="TIGR00274">
    <property type="entry name" value="N-acetylmuramic acid 6-phosphate etherase"/>
    <property type="match status" value="1"/>
</dbReference>
<dbReference type="NCBIfam" id="NF003915">
    <property type="entry name" value="PRK05441.1"/>
    <property type="match status" value="1"/>
</dbReference>
<dbReference type="Pfam" id="PF22645">
    <property type="entry name" value="GKRP_SIS_N"/>
    <property type="match status" value="1"/>
</dbReference>
<dbReference type="Gene3D" id="3.40.50.10490">
    <property type="entry name" value="Glucose-6-phosphate isomerase like protein, domain 1"/>
    <property type="match status" value="1"/>
</dbReference>
<dbReference type="AlphaFoldDB" id="A0A399G6F6"/>
<evidence type="ECO:0000256" key="3">
    <source>
        <dbReference type="HAMAP-Rule" id="MF_00068"/>
    </source>
</evidence>
<dbReference type="InterPro" id="IPR046348">
    <property type="entry name" value="SIS_dom_sf"/>
</dbReference>
<comment type="function">
    <text evidence="3">Specifically catalyzes the cleavage of the D-lactyl ether substituent of MurNAc 6-phosphate, producing GlcNAc 6-phosphate and D-lactate.</text>
</comment>
<dbReference type="PROSITE" id="PS01272">
    <property type="entry name" value="GCKR"/>
    <property type="match status" value="1"/>
</dbReference>
<dbReference type="PANTHER" id="PTHR10088:SF4">
    <property type="entry name" value="GLUCOKINASE REGULATORY PROTEIN"/>
    <property type="match status" value="1"/>
</dbReference>
<dbReference type="GO" id="GO:0016835">
    <property type="term" value="F:carbon-oxygen lyase activity"/>
    <property type="evidence" value="ECO:0007669"/>
    <property type="project" value="UniProtKB-UniRule"/>
</dbReference>
<organism evidence="4 5">
    <name type="scientific">Thermobifida halotolerans</name>
    <dbReference type="NCBI Taxonomy" id="483545"/>
    <lineage>
        <taxon>Bacteria</taxon>
        <taxon>Bacillati</taxon>
        <taxon>Actinomycetota</taxon>
        <taxon>Actinomycetes</taxon>
        <taxon>Streptosporangiales</taxon>
        <taxon>Nocardiopsidaceae</taxon>
        <taxon>Thermobifida</taxon>
    </lineage>
</organism>
<sequence>MRTAPTEIVRVPTEARNSGTNDIDLLPTVDILRLINAEDVTVPHAVAAVLPQLAKAVDLGVEALRGGGRVHYFGAGTSGRLATMDAAELPPTFGVASDRVVAHHAGGPTALVHAREGVEDDFAGGRADAATVTAADLVMGLTASGRTPYVAGALQRAREVGARSVLVSADPRSALAADVDVHVGVDTGAEVIAGSTRMKAGTAQKLVLNAFSTAVMVRLGYTYSNLMVGVVATNAKLRGRMVTILTEATGLSEEVCAEALGRADGDTRIALVCLLTGAEVPTAADALHAAHGSVRAALRQLTRP</sequence>
<keyword evidence="5" id="KW-1185">Reference proteome</keyword>
<keyword evidence="1 3" id="KW-0456">Lyase</keyword>
<dbReference type="GO" id="GO:0097367">
    <property type="term" value="F:carbohydrate derivative binding"/>
    <property type="evidence" value="ECO:0007669"/>
    <property type="project" value="InterPro"/>
</dbReference>
<dbReference type="GO" id="GO:0009254">
    <property type="term" value="P:peptidoglycan turnover"/>
    <property type="evidence" value="ECO:0007669"/>
    <property type="project" value="TreeGrafter"/>
</dbReference>
<dbReference type="InterPro" id="IPR001347">
    <property type="entry name" value="SIS_dom"/>
</dbReference>
<comment type="catalytic activity">
    <reaction evidence="3">
        <text>N-acetyl-D-muramate 6-phosphate + H2O = N-acetyl-D-glucosamine 6-phosphate + (R)-lactate</text>
        <dbReference type="Rhea" id="RHEA:26410"/>
        <dbReference type="ChEBI" id="CHEBI:15377"/>
        <dbReference type="ChEBI" id="CHEBI:16004"/>
        <dbReference type="ChEBI" id="CHEBI:57513"/>
        <dbReference type="ChEBI" id="CHEBI:58722"/>
        <dbReference type="EC" id="4.2.1.126"/>
    </reaction>
</comment>
<dbReference type="NCBIfam" id="NF009222">
    <property type="entry name" value="PRK12570.1"/>
    <property type="match status" value="1"/>
</dbReference>
<dbReference type="GO" id="GO:0016803">
    <property type="term" value="F:ether hydrolase activity"/>
    <property type="evidence" value="ECO:0007669"/>
    <property type="project" value="TreeGrafter"/>
</dbReference>
<gene>
    <name evidence="3 4" type="primary">murQ</name>
    <name evidence="4" type="ORF">NI17_014435</name>
</gene>
<dbReference type="EC" id="4.2.1.126" evidence="3"/>
<dbReference type="PROSITE" id="PS51464">
    <property type="entry name" value="SIS"/>
    <property type="match status" value="1"/>
</dbReference>
<evidence type="ECO:0000256" key="1">
    <source>
        <dbReference type="ARBA" id="ARBA00023239"/>
    </source>
</evidence>
<comment type="miscellaneous">
    <text evidence="3">A lyase-type mechanism (elimination/hydration) is suggested for the cleavage of the lactyl ether bond of MurNAc 6-phosphate, with the formation of an alpha,beta-unsaturated aldehyde intermediate with (E)-stereochemistry, followed by the syn addition of water to give product.</text>
</comment>
<dbReference type="InterPro" id="IPR005488">
    <property type="entry name" value="Etherase_MurQ"/>
</dbReference>
<dbReference type="GO" id="GO:0097173">
    <property type="term" value="P:N-acetylmuramic acid catabolic process"/>
    <property type="evidence" value="ECO:0007669"/>
    <property type="project" value="UniProtKB-UniPathway"/>
</dbReference>
<dbReference type="RefSeq" id="WP_068688558.1">
    <property type="nucleotide sequence ID" value="NZ_CP063196.1"/>
</dbReference>
<dbReference type="Proteomes" id="UP000265719">
    <property type="component" value="Chromosome"/>
</dbReference>
<evidence type="ECO:0000313" key="4">
    <source>
        <dbReference type="EMBL" id="UOE18048.1"/>
    </source>
</evidence>
<feature type="active site" evidence="3">
    <location>
        <position position="119"/>
    </location>
</feature>
<dbReference type="InterPro" id="IPR005486">
    <property type="entry name" value="Glucokinase_regulatory_CS"/>
</dbReference>
<keyword evidence="2 3" id="KW-0119">Carbohydrate metabolism</keyword>
<dbReference type="SUPFAM" id="SSF53697">
    <property type="entry name" value="SIS domain"/>
    <property type="match status" value="1"/>
</dbReference>
<dbReference type="CDD" id="cd05007">
    <property type="entry name" value="SIS_Etherase"/>
    <property type="match status" value="1"/>
</dbReference>
<dbReference type="KEGG" id="thao:NI17_014435"/>
<protein>
    <recommendedName>
        <fullName evidence="3">N-acetylmuramic acid 6-phosphate etherase</fullName>
        <shortName evidence="3">MurNAc-6-P etherase</shortName>
        <ecNumber evidence="3">4.2.1.126</ecNumber>
    </recommendedName>
    <alternativeName>
        <fullName evidence="3">N-acetylmuramic acid 6-phosphate hydrolase</fullName>
    </alternativeName>
    <alternativeName>
        <fullName evidence="3">N-acetylmuramic acid 6-phosphate lyase</fullName>
    </alternativeName>
</protein>
<dbReference type="HAMAP" id="MF_00068">
    <property type="entry name" value="MurQ"/>
    <property type="match status" value="1"/>
</dbReference>